<dbReference type="Pfam" id="PF21906">
    <property type="entry name" value="WHD_NrtR"/>
    <property type="match status" value="1"/>
</dbReference>
<evidence type="ECO:0000313" key="3">
    <source>
        <dbReference type="Proteomes" id="UP001180840"/>
    </source>
</evidence>
<proteinExistence type="predicted"/>
<sequence length="235" mass="25796">MSQKTGPLRDSHGTAKYRHEIIAVVLRVDPSDGLSVLVTRRTRAPFRGRWGLPSGALETEELLDDSLRRHLADRTGLRHLNHLEQLETRGAPDRDPADRTIATAYLGLVAGLPELDPGAVWLPVADVTGEAMAFDHAELVSVAAERLRAKLSYTNIGFALVDEEFTISQLRDTYATVLGYRVNATNLRRILERRRQLEPTGTTAPSGTGGGRPAALFRFSTRALQVTDPSAVLRP</sequence>
<protein>
    <recommendedName>
        <fullName evidence="1">Nudix hydrolase domain-containing protein</fullName>
    </recommendedName>
</protein>
<reference evidence="2" key="1">
    <citation type="submission" date="2023-07" db="EMBL/GenBank/DDBJ databases">
        <title>Sequencing the genomes of 1000 actinobacteria strains.</title>
        <authorList>
            <person name="Klenk H.-P."/>
        </authorList>
    </citation>
    <scope>NUCLEOTIDE SEQUENCE</scope>
    <source>
        <strain evidence="2">DSM 107476</strain>
    </source>
</reference>
<dbReference type="Pfam" id="PF00293">
    <property type="entry name" value="NUDIX"/>
    <property type="match status" value="1"/>
</dbReference>
<dbReference type="PROSITE" id="PS51462">
    <property type="entry name" value="NUDIX"/>
    <property type="match status" value="1"/>
</dbReference>
<dbReference type="Proteomes" id="UP001180840">
    <property type="component" value="Unassembled WGS sequence"/>
</dbReference>
<dbReference type="EMBL" id="JAVDXZ010000001">
    <property type="protein sequence ID" value="MDR7329670.1"/>
    <property type="molecule type" value="Genomic_DNA"/>
</dbReference>
<dbReference type="PANTHER" id="PTHR43736">
    <property type="entry name" value="ADP-RIBOSE PYROPHOSPHATASE"/>
    <property type="match status" value="1"/>
</dbReference>
<dbReference type="CDD" id="cd18873">
    <property type="entry name" value="NUDIX_NadM_like"/>
    <property type="match status" value="1"/>
</dbReference>
<organism evidence="2 3">
    <name type="scientific">Corynebacterium guangdongense</name>
    <dbReference type="NCBI Taxonomy" id="1783348"/>
    <lineage>
        <taxon>Bacteria</taxon>
        <taxon>Bacillati</taxon>
        <taxon>Actinomycetota</taxon>
        <taxon>Actinomycetes</taxon>
        <taxon>Mycobacteriales</taxon>
        <taxon>Corynebacteriaceae</taxon>
        <taxon>Corynebacterium</taxon>
    </lineage>
</organism>
<evidence type="ECO:0000259" key="1">
    <source>
        <dbReference type="PROSITE" id="PS51462"/>
    </source>
</evidence>
<dbReference type="SUPFAM" id="SSF46785">
    <property type="entry name" value="Winged helix' DNA-binding domain"/>
    <property type="match status" value="1"/>
</dbReference>
<dbReference type="Gene3D" id="1.10.10.10">
    <property type="entry name" value="Winged helix-like DNA-binding domain superfamily/Winged helix DNA-binding domain"/>
    <property type="match status" value="1"/>
</dbReference>
<dbReference type="InterPro" id="IPR036390">
    <property type="entry name" value="WH_DNA-bd_sf"/>
</dbReference>
<dbReference type="InterPro" id="IPR000086">
    <property type="entry name" value="NUDIX_hydrolase_dom"/>
</dbReference>
<evidence type="ECO:0000313" key="2">
    <source>
        <dbReference type="EMBL" id="MDR7329670.1"/>
    </source>
</evidence>
<dbReference type="InterPro" id="IPR054105">
    <property type="entry name" value="WHD_NrtR"/>
</dbReference>
<dbReference type="Gene3D" id="3.90.79.10">
    <property type="entry name" value="Nucleoside Triphosphate Pyrophosphohydrolase"/>
    <property type="match status" value="1"/>
</dbReference>
<keyword evidence="3" id="KW-1185">Reference proteome</keyword>
<accession>A0ABU1ZXL6</accession>
<feature type="domain" description="Nudix hydrolase" evidence="1">
    <location>
        <begin position="17"/>
        <end position="144"/>
    </location>
</feature>
<comment type="caution">
    <text evidence="2">The sequence shown here is derived from an EMBL/GenBank/DDBJ whole genome shotgun (WGS) entry which is preliminary data.</text>
</comment>
<gene>
    <name evidence="2" type="ORF">J2S39_001346</name>
</gene>
<dbReference type="SUPFAM" id="SSF55811">
    <property type="entry name" value="Nudix"/>
    <property type="match status" value="1"/>
</dbReference>
<dbReference type="InterPro" id="IPR036388">
    <property type="entry name" value="WH-like_DNA-bd_sf"/>
</dbReference>
<dbReference type="RefSeq" id="WP_290194654.1">
    <property type="nucleotide sequence ID" value="NZ_CP047654.1"/>
</dbReference>
<dbReference type="PANTHER" id="PTHR43736:SF4">
    <property type="entry name" value="SLR1690 PROTEIN"/>
    <property type="match status" value="1"/>
</dbReference>
<dbReference type="InterPro" id="IPR015797">
    <property type="entry name" value="NUDIX_hydrolase-like_dom_sf"/>
</dbReference>
<name>A0ABU1ZXL6_9CORY</name>